<reference evidence="3 4" key="1">
    <citation type="journal article" date="2015" name="Stand. Genomic Sci.">
        <title>Genomic Encyclopedia of Bacterial and Archaeal Type Strains, Phase III: the genomes of soil and plant-associated and newly described type strains.</title>
        <authorList>
            <person name="Whitman W.B."/>
            <person name="Woyke T."/>
            <person name="Klenk H.P."/>
            <person name="Zhou Y."/>
            <person name="Lilburn T.G."/>
            <person name="Beck B.J."/>
            <person name="De Vos P."/>
            <person name="Vandamme P."/>
            <person name="Eisen J.A."/>
            <person name="Garrity G."/>
            <person name="Hugenholtz P."/>
            <person name="Kyrpides N.C."/>
        </authorList>
    </citation>
    <scope>NUCLEOTIDE SEQUENCE [LARGE SCALE GENOMIC DNA]</scope>
    <source>
        <strain evidence="3 4">DSM 64</strain>
    </source>
</reference>
<proteinExistence type="inferred from homology"/>
<feature type="signal peptide" evidence="2">
    <location>
        <begin position="1"/>
        <end position="22"/>
    </location>
</feature>
<dbReference type="PIRSF" id="PIRSF017082">
    <property type="entry name" value="YflP"/>
    <property type="match status" value="1"/>
</dbReference>
<dbReference type="Pfam" id="PF03401">
    <property type="entry name" value="TctC"/>
    <property type="match status" value="1"/>
</dbReference>
<gene>
    <name evidence="3" type="ORF">ATF69_3050</name>
</gene>
<dbReference type="GeneID" id="51112103"/>
<comment type="similarity">
    <text evidence="1">Belongs to the UPF0065 (bug) family.</text>
</comment>
<accession>A0A561XKK8</accession>
<evidence type="ECO:0000256" key="2">
    <source>
        <dbReference type="SAM" id="SignalP"/>
    </source>
</evidence>
<dbReference type="PANTHER" id="PTHR42928">
    <property type="entry name" value="TRICARBOXYLATE-BINDING PROTEIN"/>
    <property type="match status" value="1"/>
</dbReference>
<feature type="chain" id="PRO_5022171620" evidence="2">
    <location>
        <begin position="23"/>
        <end position="327"/>
    </location>
</feature>
<sequence length="327" mass="34440">MKMIRRALPAATLALLTSSPWALSSAVAQPAYPSAPIKIIVPYPAGGASDAVARMIGEKLQQAWGQPVYIDNKPGASGIIGTQATIKSPADGYTLLAHNVVLIQQPAVMEKLSFNAFKDLLPVVMTIRTTNLFVVPNDSPVKSVAEFVAQAKANPNKLSYGSYGIASGAHFQGELLKMQAGVDLAHVPFQGSAPMITNIVGGQLPSAFIDVPSALPHIKSMRPLAVGGPQRLQELPNVPTFAELGYKSFEPMGWHGLFLPAGAPPAVAQKIANEVSNILRMPDVLAKLKTLGVIAGGGTPEEFAQQIKADAPVYAEIAKAANIRLTQ</sequence>
<protein>
    <submittedName>
        <fullName evidence="3">Tripartite-type tricarboxylate transporter receptor subunit TctC</fullName>
    </submittedName>
</protein>
<dbReference type="Proteomes" id="UP000321485">
    <property type="component" value="Unassembled WGS sequence"/>
</dbReference>
<dbReference type="InterPro" id="IPR005064">
    <property type="entry name" value="BUG"/>
</dbReference>
<evidence type="ECO:0000313" key="4">
    <source>
        <dbReference type="Proteomes" id="UP000321485"/>
    </source>
</evidence>
<dbReference type="PANTHER" id="PTHR42928:SF5">
    <property type="entry name" value="BLR1237 PROTEIN"/>
    <property type="match status" value="1"/>
</dbReference>
<dbReference type="InterPro" id="IPR042100">
    <property type="entry name" value="Bug_dom1"/>
</dbReference>
<dbReference type="Gene3D" id="3.40.190.150">
    <property type="entry name" value="Bordetella uptake gene, domain 1"/>
    <property type="match status" value="1"/>
</dbReference>
<keyword evidence="3" id="KW-0675">Receptor</keyword>
<evidence type="ECO:0000256" key="1">
    <source>
        <dbReference type="ARBA" id="ARBA00006987"/>
    </source>
</evidence>
<organism evidence="3 4">
    <name type="scientific">Acidovorax delafieldii</name>
    <name type="common">Pseudomonas delafieldii</name>
    <dbReference type="NCBI Taxonomy" id="47920"/>
    <lineage>
        <taxon>Bacteria</taxon>
        <taxon>Pseudomonadati</taxon>
        <taxon>Pseudomonadota</taxon>
        <taxon>Betaproteobacteria</taxon>
        <taxon>Burkholderiales</taxon>
        <taxon>Comamonadaceae</taxon>
        <taxon>Acidovorax</taxon>
    </lineage>
</organism>
<dbReference type="SUPFAM" id="SSF53850">
    <property type="entry name" value="Periplasmic binding protein-like II"/>
    <property type="match status" value="1"/>
</dbReference>
<dbReference type="CDD" id="cd07012">
    <property type="entry name" value="PBP2_Bug_TTT"/>
    <property type="match status" value="1"/>
</dbReference>
<dbReference type="AlphaFoldDB" id="A0A561XKK8"/>
<dbReference type="RefSeq" id="WP_146871480.1">
    <property type="nucleotide sequence ID" value="NZ_VJWE01000014.1"/>
</dbReference>
<dbReference type="EMBL" id="VJWE01000014">
    <property type="protein sequence ID" value="TWG36660.1"/>
    <property type="molecule type" value="Genomic_DNA"/>
</dbReference>
<name>A0A561XKK8_ACIDE</name>
<evidence type="ECO:0000313" key="3">
    <source>
        <dbReference type="EMBL" id="TWG36660.1"/>
    </source>
</evidence>
<dbReference type="Gene3D" id="3.40.190.10">
    <property type="entry name" value="Periplasmic binding protein-like II"/>
    <property type="match status" value="1"/>
</dbReference>
<keyword evidence="2" id="KW-0732">Signal</keyword>
<comment type="caution">
    <text evidence="3">The sequence shown here is derived from an EMBL/GenBank/DDBJ whole genome shotgun (WGS) entry which is preliminary data.</text>
</comment>